<dbReference type="Proteomes" id="UP000606044">
    <property type="component" value="Unassembled WGS sequence"/>
</dbReference>
<keyword evidence="2" id="KW-1185">Reference proteome</keyword>
<organism evidence="1 2">
    <name type="scientific">Azorhizobium oxalatiphilum</name>
    <dbReference type="NCBI Taxonomy" id="980631"/>
    <lineage>
        <taxon>Bacteria</taxon>
        <taxon>Pseudomonadati</taxon>
        <taxon>Pseudomonadota</taxon>
        <taxon>Alphaproteobacteria</taxon>
        <taxon>Hyphomicrobiales</taxon>
        <taxon>Xanthobacteraceae</taxon>
        <taxon>Azorhizobium</taxon>
    </lineage>
</organism>
<evidence type="ECO:0000313" key="1">
    <source>
        <dbReference type="EMBL" id="GGF74854.1"/>
    </source>
</evidence>
<reference evidence="1" key="2">
    <citation type="submission" date="2020-09" db="EMBL/GenBank/DDBJ databases">
        <authorList>
            <person name="Sun Q."/>
            <person name="Sedlacek I."/>
        </authorList>
    </citation>
    <scope>NUCLEOTIDE SEQUENCE</scope>
    <source>
        <strain evidence="1">CCM 7897</strain>
    </source>
</reference>
<name>A0A917C6U5_9HYPH</name>
<dbReference type="RefSeq" id="WP_188581588.1">
    <property type="nucleotide sequence ID" value="NZ_BMCT01000006.1"/>
</dbReference>
<protein>
    <submittedName>
        <fullName evidence="1">Uncharacterized protein</fullName>
    </submittedName>
</protein>
<gene>
    <name evidence="1" type="ORF">GCM10007301_38420</name>
</gene>
<reference evidence="1" key="1">
    <citation type="journal article" date="2014" name="Int. J. Syst. Evol. Microbiol.">
        <title>Complete genome sequence of Corynebacterium casei LMG S-19264T (=DSM 44701T), isolated from a smear-ripened cheese.</title>
        <authorList>
            <consortium name="US DOE Joint Genome Institute (JGI-PGF)"/>
            <person name="Walter F."/>
            <person name="Albersmeier A."/>
            <person name="Kalinowski J."/>
            <person name="Ruckert C."/>
        </authorList>
    </citation>
    <scope>NUCLEOTIDE SEQUENCE</scope>
    <source>
        <strain evidence="1">CCM 7897</strain>
    </source>
</reference>
<proteinExistence type="predicted"/>
<dbReference type="AlphaFoldDB" id="A0A917C6U5"/>
<sequence>MEISFEGVSAAEAGLLARELSRDLKMLGLPAKGVQIRRESSESMDLGTLLGIDLNMALEILSATGGVAAFAQSILNLVKKNGVTVNITGLGDRSATVAPSTPSLEQLEELLRRLKQPDA</sequence>
<comment type="caution">
    <text evidence="1">The sequence shown here is derived from an EMBL/GenBank/DDBJ whole genome shotgun (WGS) entry which is preliminary data.</text>
</comment>
<accession>A0A917C6U5</accession>
<evidence type="ECO:0000313" key="2">
    <source>
        <dbReference type="Proteomes" id="UP000606044"/>
    </source>
</evidence>
<dbReference type="EMBL" id="BMCT01000006">
    <property type="protein sequence ID" value="GGF74854.1"/>
    <property type="molecule type" value="Genomic_DNA"/>
</dbReference>